<keyword evidence="5 10" id="KW-0732">Signal</keyword>
<evidence type="ECO:0000259" key="11">
    <source>
        <dbReference type="PROSITE" id="PS50240"/>
    </source>
</evidence>
<dbReference type="GO" id="GO:0005576">
    <property type="term" value="C:extracellular region"/>
    <property type="evidence" value="ECO:0007669"/>
    <property type="project" value="UniProtKB-SubCell"/>
</dbReference>
<dbReference type="InterPro" id="IPR001254">
    <property type="entry name" value="Trypsin_dom"/>
</dbReference>
<evidence type="ECO:0000256" key="7">
    <source>
        <dbReference type="ARBA" id="ARBA00022825"/>
    </source>
</evidence>
<dbReference type="SUPFAM" id="SSF50494">
    <property type="entry name" value="Trypsin-like serine proteases"/>
    <property type="match status" value="1"/>
</dbReference>
<dbReference type="InterPro" id="IPR001314">
    <property type="entry name" value="Peptidase_S1A"/>
</dbReference>
<dbReference type="KEGG" id="bdr:105234042"/>
<sequence length="271" mass="29131">MLILRFQLFTAIAVSALSWIQAASIFSGASLSRIVGGSSAVSMNIPYIVSLKTFGFHICGGSIINARTVVTAAHCLVASDAKDLQIHAGAKTRSSHEGVLINVAAIHYDRRFSMDTMDYDIGLVRLSSALIFSRRIQPIALPEAGELVLDTDVGLVAGWGYKSAYGPGSYVLRYARVPIVNQTVCNEQLEGSVTERMLCAGYAEGGIDACQMDSGGPLVVDEKLVGIVSWGVGCARPNKPGVYTRVSQLIDWVQTTLAEKYADSIPRDRKK</sequence>
<evidence type="ECO:0000256" key="5">
    <source>
        <dbReference type="ARBA" id="ARBA00022729"/>
    </source>
</evidence>
<keyword evidence="3" id="KW-0964">Secreted</keyword>
<dbReference type="PANTHER" id="PTHR24252:SF7">
    <property type="entry name" value="HYALIN"/>
    <property type="match status" value="1"/>
</dbReference>
<name>A0A034WEB4_BACDO</name>
<evidence type="ECO:0000256" key="3">
    <source>
        <dbReference type="ARBA" id="ARBA00022525"/>
    </source>
</evidence>
<dbReference type="SMART" id="SM00020">
    <property type="entry name" value="Tryp_SPc"/>
    <property type="match status" value="1"/>
</dbReference>
<keyword evidence="7" id="KW-0720">Serine protease</keyword>
<keyword evidence="4" id="KW-0645">Protease</keyword>
<dbReference type="RefSeq" id="XP_011214548.2">
    <property type="nucleotide sequence ID" value="XM_011216246.4"/>
</dbReference>
<dbReference type="PANTHER" id="PTHR24252">
    <property type="entry name" value="ACROSIN-RELATED"/>
    <property type="match status" value="1"/>
</dbReference>
<dbReference type="InterPro" id="IPR018114">
    <property type="entry name" value="TRYPSIN_HIS"/>
</dbReference>
<evidence type="ECO:0000256" key="6">
    <source>
        <dbReference type="ARBA" id="ARBA00022801"/>
    </source>
</evidence>
<evidence type="ECO:0000256" key="4">
    <source>
        <dbReference type="ARBA" id="ARBA00022670"/>
    </source>
</evidence>
<dbReference type="EMBL" id="GAKP01006467">
    <property type="protein sequence ID" value="JAC52485.1"/>
    <property type="molecule type" value="Transcribed_RNA"/>
</dbReference>
<dbReference type="AlphaFoldDB" id="A0A034WEB4"/>
<gene>
    <name evidence="12" type="primary">TRY4</name>
</gene>
<dbReference type="OrthoDB" id="10059102at2759"/>
<keyword evidence="9" id="KW-1015">Disulfide bond</keyword>
<feature type="signal peptide" evidence="10">
    <location>
        <begin position="1"/>
        <end position="22"/>
    </location>
</feature>
<reference evidence="12" key="1">
    <citation type="journal article" date="2014" name="BMC Genomics">
        <title>Characterizing the developmental transcriptome of the oriental fruit fly, Bactrocera dorsalis (Diptera: Tephritidae) through comparative genomic analysis with Drosophila melanogaster utilizing modENCODE datasets.</title>
        <authorList>
            <person name="Geib S.M."/>
            <person name="Calla B."/>
            <person name="Hall B."/>
            <person name="Hou S."/>
            <person name="Manoukis N.C."/>
        </authorList>
    </citation>
    <scope>NUCLEOTIDE SEQUENCE</scope>
    <source>
        <strain evidence="12">Punador</strain>
    </source>
</reference>
<comment type="subcellular location">
    <subcellularLocation>
        <location evidence="1">Secreted</location>
    </subcellularLocation>
</comment>
<dbReference type="CDD" id="cd00190">
    <property type="entry name" value="Tryp_SPc"/>
    <property type="match status" value="1"/>
</dbReference>
<dbReference type="Gene3D" id="2.40.10.10">
    <property type="entry name" value="Trypsin-like serine proteases"/>
    <property type="match status" value="1"/>
</dbReference>
<evidence type="ECO:0000256" key="10">
    <source>
        <dbReference type="SAM" id="SignalP"/>
    </source>
</evidence>
<keyword evidence="8" id="KW-0865">Zymogen</keyword>
<dbReference type="PROSITE" id="PS00134">
    <property type="entry name" value="TRYPSIN_HIS"/>
    <property type="match status" value="1"/>
</dbReference>
<organism evidence="12">
    <name type="scientific">Bactrocera dorsalis</name>
    <name type="common">Oriental fruit fly</name>
    <name type="synonym">Dacus dorsalis</name>
    <dbReference type="NCBI Taxonomy" id="27457"/>
    <lineage>
        <taxon>Eukaryota</taxon>
        <taxon>Metazoa</taxon>
        <taxon>Ecdysozoa</taxon>
        <taxon>Arthropoda</taxon>
        <taxon>Hexapoda</taxon>
        <taxon>Insecta</taxon>
        <taxon>Pterygota</taxon>
        <taxon>Neoptera</taxon>
        <taxon>Endopterygota</taxon>
        <taxon>Diptera</taxon>
        <taxon>Brachycera</taxon>
        <taxon>Muscomorpha</taxon>
        <taxon>Tephritoidea</taxon>
        <taxon>Tephritidae</taxon>
        <taxon>Bactrocera</taxon>
        <taxon>Bactrocera</taxon>
    </lineage>
</organism>
<evidence type="ECO:0000256" key="8">
    <source>
        <dbReference type="ARBA" id="ARBA00023145"/>
    </source>
</evidence>
<evidence type="ECO:0000313" key="12">
    <source>
        <dbReference type="EMBL" id="JAC52485.1"/>
    </source>
</evidence>
<dbReference type="PRINTS" id="PR00722">
    <property type="entry name" value="CHYMOTRYPSIN"/>
</dbReference>
<evidence type="ECO:0000256" key="1">
    <source>
        <dbReference type="ARBA" id="ARBA00004613"/>
    </source>
</evidence>
<dbReference type="InterPro" id="IPR043504">
    <property type="entry name" value="Peptidase_S1_PA_chymotrypsin"/>
</dbReference>
<dbReference type="InterPro" id="IPR009003">
    <property type="entry name" value="Peptidase_S1_PA"/>
</dbReference>
<dbReference type="PROSITE" id="PS50240">
    <property type="entry name" value="TRYPSIN_DOM"/>
    <property type="match status" value="1"/>
</dbReference>
<dbReference type="GO" id="GO:0004252">
    <property type="term" value="F:serine-type endopeptidase activity"/>
    <property type="evidence" value="ECO:0007669"/>
    <property type="project" value="InterPro"/>
</dbReference>
<dbReference type="GO" id="GO:0006508">
    <property type="term" value="P:proteolysis"/>
    <property type="evidence" value="ECO:0007669"/>
    <property type="project" value="UniProtKB-KW"/>
</dbReference>
<protein>
    <submittedName>
        <fullName evidence="12">Trypsin-4</fullName>
    </submittedName>
</protein>
<dbReference type="Pfam" id="PF00089">
    <property type="entry name" value="Trypsin"/>
    <property type="match status" value="1"/>
</dbReference>
<comment type="similarity">
    <text evidence="2">Belongs to the peptidase S1 family.</text>
</comment>
<evidence type="ECO:0000256" key="9">
    <source>
        <dbReference type="ARBA" id="ARBA00023157"/>
    </source>
</evidence>
<keyword evidence="6" id="KW-0378">Hydrolase</keyword>
<proteinExistence type="inferred from homology"/>
<dbReference type="FunFam" id="2.40.10.10:FF:000077">
    <property type="entry name" value="Predicted protein"/>
    <property type="match status" value="1"/>
</dbReference>
<accession>A0A034WEB4</accession>
<feature type="chain" id="PRO_5044537517" evidence="10">
    <location>
        <begin position="23"/>
        <end position="271"/>
    </location>
</feature>
<evidence type="ECO:0000256" key="2">
    <source>
        <dbReference type="ARBA" id="ARBA00007664"/>
    </source>
</evidence>
<feature type="domain" description="Peptidase S1" evidence="11">
    <location>
        <begin position="34"/>
        <end position="258"/>
    </location>
</feature>